<protein>
    <submittedName>
        <fullName evidence="1">Uncharacterized protein</fullName>
    </submittedName>
</protein>
<gene>
    <name evidence="1" type="ORF">LCGC14_0708060</name>
</gene>
<organism evidence="1">
    <name type="scientific">marine sediment metagenome</name>
    <dbReference type="NCBI Taxonomy" id="412755"/>
    <lineage>
        <taxon>unclassified sequences</taxon>
        <taxon>metagenomes</taxon>
        <taxon>ecological metagenomes</taxon>
    </lineage>
</organism>
<comment type="caution">
    <text evidence="1">The sequence shown here is derived from an EMBL/GenBank/DDBJ whole genome shotgun (WGS) entry which is preliminary data.</text>
</comment>
<name>A0A0F9T1S4_9ZZZZ</name>
<proteinExistence type="predicted"/>
<dbReference type="EMBL" id="LAZR01001546">
    <property type="protein sequence ID" value="KKN42946.1"/>
    <property type="molecule type" value="Genomic_DNA"/>
</dbReference>
<dbReference type="AlphaFoldDB" id="A0A0F9T1S4"/>
<evidence type="ECO:0000313" key="1">
    <source>
        <dbReference type="EMBL" id="KKN42946.1"/>
    </source>
</evidence>
<reference evidence="1" key="1">
    <citation type="journal article" date="2015" name="Nature">
        <title>Complex archaea that bridge the gap between prokaryotes and eukaryotes.</title>
        <authorList>
            <person name="Spang A."/>
            <person name="Saw J.H."/>
            <person name="Jorgensen S.L."/>
            <person name="Zaremba-Niedzwiedzka K."/>
            <person name="Martijn J."/>
            <person name="Lind A.E."/>
            <person name="van Eijk R."/>
            <person name="Schleper C."/>
            <person name="Guy L."/>
            <person name="Ettema T.J."/>
        </authorList>
    </citation>
    <scope>NUCLEOTIDE SEQUENCE</scope>
</reference>
<accession>A0A0F9T1S4</accession>
<sequence length="74" mass="8747">MKTLEKIYTDDCINEVEMEERLKAEQIQADKDLKEKLAKATVKATNNKMFRDTRTGEIVTQFKLTEIKYFEEVN</sequence>